<protein>
    <submittedName>
        <fullName evidence="1">Uncharacterized protein</fullName>
    </submittedName>
</protein>
<accession>A0A9D4PN43</accession>
<dbReference type="AlphaFoldDB" id="A0A9D4PN43"/>
<gene>
    <name evidence="1" type="ORF">HPB52_007569</name>
</gene>
<comment type="caution">
    <text evidence="1">The sequence shown here is derived from an EMBL/GenBank/DDBJ whole genome shotgun (WGS) entry which is preliminary data.</text>
</comment>
<dbReference type="EMBL" id="JABSTV010001252">
    <property type="protein sequence ID" value="KAH7947123.1"/>
    <property type="molecule type" value="Genomic_DNA"/>
</dbReference>
<organism evidence="1 2">
    <name type="scientific">Rhipicephalus sanguineus</name>
    <name type="common">Brown dog tick</name>
    <name type="synonym">Ixodes sanguineus</name>
    <dbReference type="NCBI Taxonomy" id="34632"/>
    <lineage>
        <taxon>Eukaryota</taxon>
        <taxon>Metazoa</taxon>
        <taxon>Ecdysozoa</taxon>
        <taxon>Arthropoda</taxon>
        <taxon>Chelicerata</taxon>
        <taxon>Arachnida</taxon>
        <taxon>Acari</taxon>
        <taxon>Parasitiformes</taxon>
        <taxon>Ixodida</taxon>
        <taxon>Ixodoidea</taxon>
        <taxon>Ixodidae</taxon>
        <taxon>Rhipicephalinae</taxon>
        <taxon>Rhipicephalus</taxon>
        <taxon>Rhipicephalus</taxon>
    </lineage>
</organism>
<evidence type="ECO:0000313" key="2">
    <source>
        <dbReference type="Proteomes" id="UP000821837"/>
    </source>
</evidence>
<reference evidence="1" key="2">
    <citation type="submission" date="2021-09" db="EMBL/GenBank/DDBJ databases">
        <authorList>
            <person name="Jia N."/>
            <person name="Wang J."/>
            <person name="Shi W."/>
            <person name="Du L."/>
            <person name="Sun Y."/>
            <person name="Zhan W."/>
            <person name="Jiang J."/>
            <person name="Wang Q."/>
            <person name="Zhang B."/>
            <person name="Ji P."/>
            <person name="Sakyi L.B."/>
            <person name="Cui X."/>
            <person name="Yuan T."/>
            <person name="Jiang B."/>
            <person name="Yang W."/>
            <person name="Lam T.T.-Y."/>
            <person name="Chang Q."/>
            <person name="Ding S."/>
            <person name="Wang X."/>
            <person name="Zhu J."/>
            <person name="Ruan X."/>
            <person name="Zhao L."/>
            <person name="Wei J."/>
            <person name="Que T."/>
            <person name="Du C."/>
            <person name="Cheng J."/>
            <person name="Dai P."/>
            <person name="Han X."/>
            <person name="Huang E."/>
            <person name="Gao Y."/>
            <person name="Liu J."/>
            <person name="Shao H."/>
            <person name="Ye R."/>
            <person name="Li L."/>
            <person name="Wei W."/>
            <person name="Wang X."/>
            <person name="Wang C."/>
            <person name="Huo Q."/>
            <person name="Li W."/>
            <person name="Guo W."/>
            <person name="Chen H."/>
            <person name="Chen S."/>
            <person name="Zhou L."/>
            <person name="Zhou L."/>
            <person name="Ni X."/>
            <person name="Tian J."/>
            <person name="Zhou Y."/>
            <person name="Sheng Y."/>
            <person name="Liu T."/>
            <person name="Pan Y."/>
            <person name="Xia L."/>
            <person name="Li J."/>
            <person name="Zhao F."/>
            <person name="Cao W."/>
        </authorList>
    </citation>
    <scope>NUCLEOTIDE SEQUENCE</scope>
    <source>
        <strain evidence="1">Rsan-2018</strain>
        <tissue evidence="1">Larvae</tissue>
    </source>
</reference>
<dbReference type="VEuPathDB" id="VectorBase:RSAN_047137"/>
<proteinExistence type="predicted"/>
<reference evidence="1" key="1">
    <citation type="journal article" date="2020" name="Cell">
        <title>Large-Scale Comparative Analyses of Tick Genomes Elucidate Their Genetic Diversity and Vector Capacities.</title>
        <authorList>
            <consortium name="Tick Genome and Microbiome Consortium (TIGMIC)"/>
            <person name="Jia N."/>
            <person name="Wang J."/>
            <person name="Shi W."/>
            <person name="Du L."/>
            <person name="Sun Y."/>
            <person name="Zhan W."/>
            <person name="Jiang J.F."/>
            <person name="Wang Q."/>
            <person name="Zhang B."/>
            <person name="Ji P."/>
            <person name="Bell-Sakyi L."/>
            <person name="Cui X.M."/>
            <person name="Yuan T.T."/>
            <person name="Jiang B.G."/>
            <person name="Yang W.F."/>
            <person name="Lam T.T."/>
            <person name="Chang Q.C."/>
            <person name="Ding S.J."/>
            <person name="Wang X.J."/>
            <person name="Zhu J.G."/>
            <person name="Ruan X.D."/>
            <person name="Zhao L."/>
            <person name="Wei J.T."/>
            <person name="Ye R.Z."/>
            <person name="Que T.C."/>
            <person name="Du C.H."/>
            <person name="Zhou Y.H."/>
            <person name="Cheng J.X."/>
            <person name="Dai P.F."/>
            <person name="Guo W.B."/>
            <person name="Han X.H."/>
            <person name="Huang E.J."/>
            <person name="Li L.F."/>
            <person name="Wei W."/>
            <person name="Gao Y.C."/>
            <person name="Liu J.Z."/>
            <person name="Shao H.Z."/>
            <person name="Wang X."/>
            <person name="Wang C.C."/>
            <person name="Yang T.C."/>
            <person name="Huo Q.B."/>
            <person name="Li W."/>
            <person name="Chen H.Y."/>
            <person name="Chen S.E."/>
            <person name="Zhou L.G."/>
            <person name="Ni X.B."/>
            <person name="Tian J.H."/>
            <person name="Sheng Y."/>
            <person name="Liu T."/>
            <person name="Pan Y.S."/>
            <person name="Xia L.Y."/>
            <person name="Li J."/>
            <person name="Zhao F."/>
            <person name="Cao W.C."/>
        </authorList>
    </citation>
    <scope>NUCLEOTIDE SEQUENCE</scope>
    <source>
        <strain evidence="1">Rsan-2018</strain>
    </source>
</reference>
<sequence length="255" mass="28130">MVCFPLMGEAVATEQCRLVAFIFKTLALELYQSKNELDPNVKAVLDKAKEGAPIKAWSKCRHMQIAPAEKNAILQDLFTSLVAEGVPDNFKISIVLGELYLVLLKHWISNITSTVTEWTNSIDTVLGILQQGTTSLHPRLALVLSAIGASMVKILKQQLATKKEECELSVHLWVASLCPLLTFYGRKCAEEGLKLPSSLSAQVCTTLTTFLKDLLSLSNNNAGCIPILQQNLVVAQLTNLLQVSLQVRFDEHKEL</sequence>
<dbReference type="Proteomes" id="UP000821837">
    <property type="component" value="Chromosome 6"/>
</dbReference>
<name>A0A9D4PN43_RHISA</name>
<evidence type="ECO:0000313" key="1">
    <source>
        <dbReference type="EMBL" id="KAH7947123.1"/>
    </source>
</evidence>
<keyword evidence="2" id="KW-1185">Reference proteome</keyword>